<keyword evidence="3" id="KW-1185">Reference proteome</keyword>
<accession>A0ABS0DMB0</accession>
<feature type="transmembrane region" description="Helical" evidence="1">
    <location>
        <begin position="407"/>
        <end position="426"/>
    </location>
</feature>
<evidence type="ECO:0000256" key="1">
    <source>
        <dbReference type="SAM" id="Phobius"/>
    </source>
</evidence>
<protein>
    <submittedName>
        <fullName evidence="2">Uncharacterized protein</fullName>
    </submittedName>
</protein>
<gene>
    <name evidence="2" type="ORF">IV431_01175</name>
</gene>
<sequence length="480" mass="52953">MGWSVPKAPVPEKAAAWSPWICIFILGAGFLVSLAWIVLNSPADGLPALASGYYLPLTGYALAGTLFFLTLYFLCWEIQALCWHNALWWQHNTSTAWQHWAQDSLCVAKAVMMTPDSQLISRKAGLEKAGASDDAADMPKVLFPEETLIPGINRFERLCHALLDEIAPTLNTTLKNEDVSVYLQTSGEMDEAEQDKLYSVLAERFPAKKFTVDLLPDSSLFPIWNESVIVSRHPVLLLAMHYRKPDESLSEIATALLLAPPSLLNAAESKTATRLFRAMPVKNDRLAAELTEQRDMQQQPTESIRLVWFSGLTDSARQKLSTLVYELRLPLRAAAPMGGLLDFDKDNDQYGALTGGLLMGAAAQMVEQGQGGQWIIHHDGKNAWAMVVGAQEPVISQPAENLPPAPYPAGCVALSLLFNFVLFWCVGDAWPHWLFSGWGFATIVFSLFITLPGSVIALRTLVSNIQKPQFIQDANASLRD</sequence>
<dbReference type="EMBL" id="JADOBH010000001">
    <property type="protein sequence ID" value="MBF7954162.1"/>
    <property type="molecule type" value="Genomic_DNA"/>
</dbReference>
<feature type="transmembrane region" description="Helical" evidence="1">
    <location>
        <begin position="438"/>
        <end position="462"/>
    </location>
</feature>
<evidence type="ECO:0000313" key="3">
    <source>
        <dbReference type="Proteomes" id="UP000600307"/>
    </source>
</evidence>
<organism evidence="2 3">
    <name type="scientific">Rahnella victoriana</name>
    <dbReference type="NCBI Taxonomy" id="1510570"/>
    <lineage>
        <taxon>Bacteria</taxon>
        <taxon>Pseudomonadati</taxon>
        <taxon>Pseudomonadota</taxon>
        <taxon>Gammaproteobacteria</taxon>
        <taxon>Enterobacterales</taxon>
        <taxon>Yersiniaceae</taxon>
        <taxon>Rahnella</taxon>
    </lineage>
</organism>
<dbReference type="RefSeq" id="WP_195816605.1">
    <property type="nucleotide sequence ID" value="NZ_JADOBH010000001.1"/>
</dbReference>
<proteinExistence type="predicted"/>
<keyword evidence="1" id="KW-0812">Transmembrane</keyword>
<keyword evidence="1" id="KW-0472">Membrane</keyword>
<reference evidence="2 3" key="1">
    <citation type="submission" date="2020-11" db="EMBL/GenBank/DDBJ databases">
        <title>Taxonomic investigation of Rahnella spp.</title>
        <authorList>
            <person name="Lee S.D."/>
        </authorList>
    </citation>
    <scope>NUCLEOTIDE SEQUENCE [LARGE SCALE GENOMIC DNA]</scope>
    <source>
        <strain evidence="2 3">SAP-10</strain>
    </source>
</reference>
<name>A0ABS0DMB0_9GAMM</name>
<keyword evidence="1" id="KW-1133">Transmembrane helix</keyword>
<dbReference type="Proteomes" id="UP000600307">
    <property type="component" value="Unassembled WGS sequence"/>
</dbReference>
<comment type="caution">
    <text evidence="2">The sequence shown here is derived from an EMBL/GenBank/DDBJ whole genome shotgun (WGS) entry which is preliminary data.</text>
</comment>
<evidence type="ECO:0000313" key="2">
    <source>
        <dbReference type="EMBL" id="MBF7954162.1"/>
    </source>
</evidence>
<feature type="transmembrane region" description="Helical" evidence="1">
    <location>
        <begin position="51"/>
        <end position="74"/>
    </location>
</feature>
<feature type="transmembrane region" description="Helical" evidence="1">
    <location>
        <begin position="20"/>
        <end position="39"/>
    </location>
</feature>